<dbReference type="EMBL" id="JBEPFB010000030">
    <property type="protein sequence ID" value="MER7379232.1"/>
    <property type="molecule type" value="Genomic_DNA"/>
</dbReference>
<dbReference type="NCBIfam" id="NF041528">
    <property type="entry name" value="strep_LAETG"/>
    <property type="match status" value="1"/>
</dbReference>
<feature type="transmembrane region" description="Helical" evidence="2">
    <location>
        <begin position="25"/>
        <end position="43"/>
    </location>
</feature>
<evidence type="ECO:0000313" key="3">
    <source>
        <dbReference type="EMBL" id="MER7379232.1"/>
    </source>
</evidence>
<feature type="compositionally biased region" description="Polar residues" evidence="1">
    <location>
        <begin position="83"/>
        <end position="93"/>
    </location>
</feature>
<keyword evidence="2" id="KW-0812">Transmembrane</keyword>
<protein>
    <submittedName>
        <fullName evidence="3">LAETG motif-containing sortase-dependent surface protein</fullName>
    </submittedName>
</protein>
<dbReference type="RefSeq" id="WP_308437716.1">
    <property type="nucleotide sequence ID" value="NZ_BNBM01000027.1"/>
</dbReference>
<feature type="region of interest" description="Disordered" evidence="1">
    <location>
        <begin position="45"/>
        <end position="152"/>
    </location>
</feature>
<keyword evidence="2" id="KW-1133">Transmembrane helix</keyword>
<reference evidence="3 4" key="1">
    <citation type="submission" date="2024-06" db="EMBL/GenBank/DDBJ databases">
        <title>The Natural Products Discovery Center: Release of the First 8490 Sequenced Strains for Exploring Actinobacteria Biosynthetic Diversity.</title>
        <authorList>
            <person name="Kalkreuter E."/>
            <person name="Kautsar S.A."/>
            <person name="Yang D."/>
            <person name="Bader C.D."/>
            <person name="Teijaro C.N."/>
            <person name="Fluegel L."/>
            <person name="Davis C.M."/>
            <person name="Simpson J.R."/>
            <person name="Lauterbach L."/>
            <person name="Steele A.D."/>
            <person name="Gui C."/>
            <person name="Meng S."/>
            <person name="Li G."/>
            <person name="Viehrig K."/>
            <person name="Ye F."/>
            <person name="Su P."/>
            <person name="Kiefer A.F."/>
            <person name="Nichols A."/>
            <person name="Cepeda A.J."/>
            <person name="Yan W."/>
            <person name="Fan B."/>
            <person name="Jiang Y."/>
            <person name="Adhikari A."/>
            <person name="Zheng C.-J."/>
            <person name="Schuster L."/>
            <person name="Cowan T.M."/>
            <person name="Smanski M.J."/>
            <person name="Chevrette M.G."/>
            <person name="De Carvalho L.P.S."/>
            <person name="Shen B."/>
        </authorList>
    </citation>
    <scope>NUCLEOTIDE SEQUENCE [LARGE SCALE GENOMIC DNA]</scope>
    <source>
        <strain evidence="3 4">NPDC000155</strain>
    </source>
</reference>
<keyword evidence="2" id="KW-0472">Membrane</keyword>
<dbReference type="Proteomes" id="UP001486207">
    <property type="component" value="Unassembled WGS sequence"/>
</dbReference>
<feature type="compositionally biased region" description="Basic and acidic residues" evidence="1">
    <location>
        <begin position="94"/>
        <end position="103"/>
    </location>
</feature>
<feature type="region of interest" description="Disordered" evidence="1">
    <location>
        <begin position="1"/>
        <end position="21"/>
    </location>
</feature>
<proteinExistence type="predicted"/>
<evidence type="ECO:0000313" key="4">
    <source>
        <dbReference type="Proteomes" id="UP001486207"/>
    </source>
</evidence>
<evidence type="ECO:0000256" key="2">
    <source>
        <dbReference type="SAM" id="Phobius"/>
    </source>
</evidence>
<sequence length="152" mass="15899">MPTALLPQVRSDVAETDASSSTPSIAGIAAALVIAGGGTLSALRRRAAHRSHARRTSWPVPHRGRASAGCGGAPALRPARLSNARTSCCTRSTELPRRPDCGRSRPCSCCGGSSCRPTTSTQMPGAGSPPWRCEDAAHHRQLTVPSPRRSRP</sequence>
<comment type="caution">
    <text evidence="3">The sequence shown here is derived from an EMBL/GenBank/DDBJ whole genome shotgun (WGS) entry which is preliminary data.</text>
</comment>
<gene>
    <name evidence="3" type="ORF">ABT384_42265</name>
</gene>
<evidence type="ECO:0000256" key="1">
    <source>
        <dbReference type="SAM" id="MobiDB-lite"/>
    </source>
</evidence>
<accession>A0ABV1Y5X1</accession>
<feature type="compositionally biased region" description="Basic residues" evidence="1">
    <location>
        <begin position="45"/>
        <end position="55"/>
    </location>
</feature>
<organism evidence="3 4">
    <name type="scientific">Streptomyces lanatus</name>
    <dbReference type="NCBI Taxonomy" id="66900"/>
    <lineage>
        <taxon>Bacteria</taxon>
        <taxon>Bacillati</taxon>
        <taxon>Actinomycetota</taxon>
        <taxon>Actinomycetes</taxon>
        <taxon>Kitasatosporales</taxon>
        <taxon>Streptomycetaceae</taxon>
        <taxon>Streptomyces</taxon>
    </lineage>
</organism>
<keyword evidence="4" id="KW-1185">Reference proteome</keyword>
<name>A0ABV1Y5X1_9ACTN</name>